<gene>
    <name evidence="1" type="ORF">QOL99_02355</name>
</gene>
<dbReference type="Proteomes" id="UP001302059">
    <property type="component" value="Unassembled WGS sequence"/>
</dbReference>
<protein>
    <submittedName>
        <fullName evidence="1">Uncharacterized protein</fullName>
    </submittedName>
</protein>
<organism evidence="1 2">
    <name type="scientific">Deinococcus rhizophilus</name>
    <dbReference type="NCBI Taxonomy" id="3049544"/>
    <lineage>
        <taxon>Bacteria</taxon>
        <taxon>Thermotogati</taxon>
        <taxon>Deinococcota</taxon>
        <taxon>Deinococci</taxon>
        <taxon>Deinococcales</taxon>
        <taxon>Deinococcaceae</taxon>
        <taxon>Deinococcus</taxon>
    </lineage>
</organism>
<comment type="caution">
    <text evidence="1">The sequence shown here is derived from an EMBL/GenBank/DDBJ whole genome shotgun (WGS) entry which is preliminary data.</text>
</comment>
<reference evidence="1 2" key="1">
    <citation type="submission" date="2023-05" db="EMBL/GenBank/DDBJ databases">
        <authorList>
            <person name="Gao F."/>
        </authorList>
    </citation>
    <scope>NUCLEOTIDE SEQUENCE [LARGE SCALE GENOMIC DNA]</scope>
    <source>
        <strain evidence="1 2">MIMF12</strain>
    </source>
</reference>
<proteinExistence type="predicted"/>
<keyword evidence="2" id="KW-1185">Reference proteome</keyword>
<evidence type="ECO:0000313" key="1">
    <source>
        <dbReference type="EMBL" id="MDL2342986.1"/>
    </source>
</evidence>
<sequence length="67" mass="7310">MAKKRRVSEIVEAVRECQCLNDEGSSWGYKLFAGLEAELTPGERRRANQVLEGLGLPTFQGDASALG</sequence>
<accession>A0ABT7JDG3</accession>
<dbReference type="RefSeq" id="WP_285521015.1">
    <property type="nucleotide sequence ID" value="NZ_JASNGB010000009.1"/>
</dbReference>
<name>A0ABT7JDG3_9DEIO</name>
<evidence type="ECO:0000313" key="2">
    <source>
        <dbReference type="Proteomes" id="UP001302059"/>
    </source>
</evidence>
<dbReference type="EMBL" id="JASNGB010000009">
    <property type="protein sequence ID" value="MDL2342986.1"/>
    <property type="molecule type" value="Genomic_DNA"/>
</dbReference>